<dbReference type="InterPro" id="IPR036414">
    <property type="entry name" value="YaeB_N_sf"/>
</dbReference>
<dbReference type="AlphaFoldDB" id="A0A1Q2HM74"/>
<evidence type="ECO:0000256" key="1">
    <source>
        <dbReference type="ARBA" id="ARBA00022691"/>
    </source>
</evidence>
<dbReference type="Gene3D" id="2.40.30.70">
    <property type="entry name" value="YaeB-like"/>
    <property type="match status" value="1"/>
</dbReference>
<dbReference type="PROSITE" id="PS51668">
    <property type="entry name" value="TSAA_2"/>
    <property type="match status" value="1"/>
</dbReference>
<dbReference type="PANTHER" id="PTHR12818:SF0">
    <property type="entry name" value="TRNA (ADENINE(37)-N6)-METHYLTRANSFERASE"/>
    <property type="match status" value="1"/>
</dbReference>
<protein>
    <submittedName>
        <fullName evidence="4">S-adenosyl-L-methionine-binding protein</fullName>
    </submittedName>
</protein>
<dbReference type="SUPFAM" id="SSF118196">
    <property type="entry name" value="YaeB-like"/>
    <property type="match status" value="1"/>
</dbReference>
<feature type="domain" description="TsaA-like" evidence="3">
    <location>
        <begin position="6"/>
        <end position="137"/>
    </location>
</feature>
<dbReference type="RefSeq" id="WP_077538961.1">
    <property type="nucleotide sequence ID" value="NZ_CP019633.1"/>
</dbReference>
<gene>
    <name evidence="4" type="ORF">L21SP3_00336</name>
</gene>
<dbReference type="KEGG" id="pbu:L21SP3_00336"/>
<dbReference type="NCBIfam" id="TIGR00104">
    <property type="entry name" value="tRNA_TsaA"/>
    <property type="match status" value="1"/>
</dbReference>
<dbReference type="InterPro" id="IPR036413">
    <property type="entry name" value="YaeB-like_sf"/>
</dbReference>
<proteinExistence type="inferred from homology"/>
<dbReference type="InterPro" id="IPR023368">
    <property type="entry name" value="UPF0066_cons_site"/>
</dbReference>
<dbReference type="InterPro" id="IPR023370">
    <property type="entry name" value="TrmO-like_N"/>
</dbReference>
<dbReference type="CDD" id="cd09281">
    <property type="entry name" value="UPF0066"/>
    <property type="match status" value="1"/>
</dbReference>
<evidence type="ECO:0000259" key="3">
    <source>
        <dbReference type="PROSITE" id="PS51668"/>
    </source>
</evidence>
<dbReference type="STRING" id="1940790.L21SP3_00336"/>
<keyword evidence="5" id="KW-1185">Reference proteome</keyword>
<dbReference type="PROSITE" id="PS01318">
    <property type="entry name" value="TSAA_1"/>
    <property type="match status" value="1"/>
</dbReference>
<dbReference type="PANTHER" id="PTHR12818">
    <property type="entry name" value="TRNA (ADENINE(37)-N6)-METHYLTRANSFERASE"/>
    <property type="match status" value="1"/>
</dbReference>
<dbReference type="OrthoDB" id="9804309at2"/>
<comment type="similarity">
    <text evidence="2">Belongs to the tRNA methyltransferase O family.</text>
</comment>
<dbReference type="Proteomes" id="UP000188273">
    <property type="component" value="Chromosome"/>
</dbReference>
<organism evidence="4 5">
    <name type="scientific">Sedimentisphaera cyanobacteriorum</name>
    <dbReference type="NCBI Taxonomy" id="1940790"/>
    <lineage>
        <taxon>Bacteria</taxon>
        <taxon>Pseudomonadati</taxon>
        <taxon>Planctomycetota</taxon>
        <taxon>Phycisphaerae</taxon>
        <taxon>Sedimentisphaerales</taxon>
        <taxon>Sedimentisphaeraceae</taxon>
        <taxon>Sedimentisphaera</taxon>
    </lineage>
</organism>
<dbReference type="EMBL" id="CP019633">
    <property type="protein sequence ID" value="AQQ08552.1"/>
    <property type="molecule type" value="Genomic_DNA"/>
</dbReference>
<dbReference type="InterPro" id="IPR040372">
    <property type="entry name" value="YaeB-like"/>
</dbReference>
<dbReference type="Pfam" id="PF01980">
    <property type="entry name" value="TrmO_N"/>
    <property type="match status" value="1"/>
</dbReference>
<reference evidence="5" key="1">
    <citation type="submission" date="2017-02" db="EMBL/GenBank/DDBJ databases">
        <title>Comparative genomics and description of representatives of a novel lineage of planctomycetes thriving in anoxic sediments.</title>
        <authorList>
            <person name="Spring S."/>
            <person name="Bunk B."/>
            <person name="Sproer C."/>
            <person name="Klenk H.-P."/>
        </authorList>
    </citation>
    <scope>NUCLEOTIDE SEQUENCE [LARGE SCALE GENOMIC DNA]</scope>
    <source>
        <strain evidence="5">L21-RPul-D3</strain>
    </source>
</reference>
<name>A0A1Q2HM74_9BACT</name>
<evidence type="ECO:0000313" key="4">
    <source>
        <dbReference type="EMBL" id="AQQ08552.1"/>
    </source>
</evidence>
<accession>A0A1Q2HM74</accession>
<evidence type="ECO:0000313" key="5">
    <source>
        <dbReference type="Proteomes" id="UP000188273"/>
    </source>
</evidence>
<evidence type="ECO:0000256" key="2">
    <source>
        <dbReference type="ARBA" id="ARBA00033753"/>
    </source>
</evidence>
<keyword evidence="1" id="KW-0949">S-adenosyl-L-methionine</keyword>
<sequence length="158" mass="17496">MERIEYRPIGKIHTQFKDGTGVPRQAAGASELAGRIEIFDEYVAGLEDLEEFSHIVVVFHLHKASKPSLKAHPPWEGRRHGVFATRSPYRPNPIGLSVVRLIRIEGGNLHIAGIDMADGSPVLDIKPYVPELNPSVDIRLGWLEGKVNGMNKSKSGDR</sequence>